<evidence type="ECO:0000256" key="3">
    <source>
        <dbReference type="ARBA" id="ARBA00022989"/>
    </source>
</evidence>
<evidence type="ECO:0000256" key="1">
    <source>
        <dbReference type="ARBA" id="ARBA00004141"/>
    </source>
</evidence>
<evidence type="ECO:0000313" key="7">
    <source>
        <dbReference type="EMBL" id="AOZ95525.1"/>
    </source>
</evidence>
<proteinExistence type="predicted"/>
<evidence type="ECO:0000256" key="2">
    <source>
        <dbReference type="ARBA" id="ARBA00022692"/>
    </source>
</evidence>
<protein>
    <submittedName>
        <fullName evidence="7">Polysaccharide biosynthesis protein</fullName>
    </submittedName>
</protein>
<dbReference type="EMBL" id="CP017831">
    <property type="protein sequence ID" value="AOZ95525.1"/>
    <property type="molecule type" value="Genomic_DNA"/>
</dbReference>
<feature type="transmembrane region" description="Helical" evidence="5">
    <location>
        <begin position="429"/>
        <end position="453"/>
    </location>
</feature>
<feature type="transmembrane region" description="Helical" evidence="5">
    <location>
        <begin position="340"/>
        <end position="363"/>
    </location>
</feature>
<dbReference type="InterPro" id="IPR007016">
    <property type="entry name" value="O-antigen_ligase-rel_domated"/>
</dbReference>
<gene>
    <name evidence="7" type="ORF">bhn_I0491</name>
</gene>
<keyword evidence="2 5" id="KW-0812">Transmembrane</keyword>
<keyword evidence="4 5" id="KW-0472">Membrane</keyword>
<feature type="transmembrane region" description="Helical" evidence="5">
    <location>
        <begin position="305"/>
        <end position="328"/>
    </location>
</feature>
<dbReference type="InterPro" id="IPR051533">
    <property type="entry name" value="WaaL-like"/>
</dbReference>
<dbReference type="AlphaFoldDB" id="A0A1D9NZZ9"/>
<evidence type="ECO:0000256" key="5">
    <source>
        <dbReference type="SAM" id="Phobius"/>
    </source>
</evidence>
<feature type="transmembrane region" description="Helical" evidence="5">
    <location>
        <begin position="6"/>
        <end position="22"/>
    </location>
</feature>
<comment type="subcellular location">
    <subcellularLocation>
        <location evidence="1">Membrane</location>
        <topology evidence="1">Multi-pass membrane protein</topology>
    </subcellularLocation>
</comment>
<feature type="transmembrane region" description="Helical" evidence="5">
    <location>
        <begin position="199"/>
        <end position="216"/>
    </location>
</feature>
<feature type="transmembrane region" description="Helical" evidence="5">
    <location>
        <begin position="62"/>
        <end position="81"/>
    </location>
</feature>
<feature type="transmembrane region" description="Helical" evidence="5">
    <location>
        <begin position="246"/>
        <end position="263"/>
    </location>
</feature>
<sequence>MVIRLLVAVIALLFIVYVLLREKTHDKQLCIISYWYVALLFSLYPLVFSPIQGYYAMGIFKFRIWAAMTACLILYSLFIFISDKRTFSISSKLDIAMIVFASLVTISFLLSGNKLSSLTGFSGWYTGLLFLYGLVLVYFIISRNDTIDNRFIWIIEISAIIIFAIGTLHRFYIDPIGIMKTLSPNECIRFLSTIGQATWYSSYLCLVFPIGLYAFISFDDKRNMIVSTIFLITSACTLVTQNSDSAYISMFVIIVSFLVYAMYKSGKCLMRLGISFMIMSCSIILIGLIERFGLIPIVSLDVLSINLATGIIPVIGVVTGLILVFLNVDPKIYEKLHSKLPIICTTTLIIFIAIAIIVGIKLISISANDVYFETSKDWGNGRGLIWLRTLQMYKDLPLVNKLLGVGPGCFNDHISNYTELILANAHSEWLTAIIEYGIIGGFSYLAIFIIALIEGIKMIKKEAHADFSINMGIIVFACTLGYIVHNAFNYQQCISTPMIITLIGIAHQSFLNMHPS</sequence>
<dbReference type="KEGG" id="bhu:bhn_I0491"/>
<feature type="transmembrane region" description="Helical" evidence="5">
    <location>
        <begin position="153"/>
        <end position="173"/>
    </location>
</feature>
<dbReference type="PANTHER" id="PTHR37422">
    <property type="entry name" value="TEICHURONIC ACID BIOSYNTHESIS PROTEIN TUAE"/>
    <property type="match status" value="1"/>
</dbReference>
<evidence type="ECO:0000259" key="6">
    <source>
        <dbReference type="Pfam" id="PF04932"/>
    </source>
</evidence>
<organism evidence="7 8">
    <name type="scientific">Butyrivibrio hungatei</name>
    <dbReference type="NCBI Taxonomy" id="185008"/>
    <lineage>
        <taxon>Bacteria</taxon>
        <taxon>Bacillati</taxon>
        <taxon>Bacillota</taxon>
        <taxon>Clostridia</taxon>
        <taxon>Lachnospirales</taxon>
        <taxon>Lachnospiraceae</taxon>
        <taxon>Butyrivibrio</taxon>
    </lineage>
</organism>
<feature type="transmembrane region" description="Helical" evidence="5">
    <location>
        <begin position="465"/>
        <end position="488"/>
    </location>
</feature>
<feature type="transmembrane region" description="Helical" evidence="5">
    <location>
        <begin position="123"/>
        <end position="141"/>
    </location>
</feature>
<name>A0A1D9NZZ9_9FIRM</name>
<feature type="transmembrane region" description="Helical" evidence="5">
    <location>
        <begin position="34"/>
        <end position="56"/>
    </location>
</feature>
<reference evidence="8" key="1">
    <citation type="submission" date="2016-10" db="EMBL/GenBank/DDBJ databases">
        <title>The complete genome sequence of the rumen bacterium Butyrivibrio hungatei MB2003.</title>
        <authorList>
            <person name="Palevich N."/>
            <person name="Kelly W.J."/>
            <person name="Leahy S.C."/>
            <person name="Altermann E."/>
            <person name="Rakonjac J."/>
            <person name="Attwood G.T."/>
        </authorList>
    </citation>
    <scope>NUCLEOTIDE SEQUENCE [LARGE SCALE GENOMIC DNA]</scope>
    <source>
        <strain evidence="8">MB2003</strain>
    </source>
</reference>
<feature type="transmembrane region" description="Helical" evidence="5">
    <location>
        <begin position="494"/>
        <end position="511"/>
    </location>
</feature>
<keyword evidence="8" id="KW-1185">Reference proteome</keyword>
<accession>A0A1D9NZZ9</accession>
<feature type="domain" description="O-antigen ligase-related" evidence="6">
    <location>
        <begin position="313"/>
        <end position="444"/>
    </location>
</feature>
<dbReference type="OrthoDB" id="9796676at2"/>
<keyword evidence="3 5" id="KW-1133">Transmembrane helix</keyword>
<dbReference type="GO" id="GO:0016020">
    <property type="term" value="C:membrane"/>
    <property type="evidence" value="ECO:0007669"/>
    <property type="project" value="UniProtKB-SubCell"/>
</dbReference>
<dbReference type="Pfam" id="PF04932">
    <property type="entry name" value="Wzy_C"/>
    <property type="match status" value="1"/>
</dbReference>
<dbReference type="RefSeq" id="WP_071175295.1">
    <property type="nucleotide sequence ID" value="NZ_CP017831.1"/>
</dbReference>
<feature type="transmembrane region" description="Helical" evidence="5">
    <location>
        <begin position="275"/>
        <end position="299"/>
    </location>
</feature>
<dbReference type="PANTHER" id="PTHR37422:SF13">
    <property type="entry name" value="LIPOPOLYSACCHARIDE BIOSYNTHESIS PROTEIN PA4999-RELATED"/>
    <property type="match status" value="1"/>
</dbReference>
<dbReference type="Proteomes" id="UP000179284">
    <property type="component" value="Chromosome I"/>
</dbReference>
<feature type="transmembrane region" description="Helical" evidence="5">
    <location>
        <begin position="223"/>
        <end position="240"/>
    </location>
</feature>
<evidence type="ECO:0000256" key="4">
    <source>
        <dbReference type="ARBA" id="ARBA00023136"/>
    </source>
</evidence>
<feature type="transmembrane region" description="Helical" evidence="5">
    <location>
        <begin position="93"/>
        <end position="111"/>
    </location>
</feature>
<evidence type="ECO:0000313" key="8">
    <source>
        <dbReference type="Proteomes" id="UP000179284"/>
    </source>
</evidence>